<dbReference type="EMBL" id="FOKI01000005">
    <property type="protein sequence ID" value="SFA87726.1"/>
    <property type="molecule type" value="Genomic_DNA"/>
</dbReference>
<dbReference type="STRING" id="84698.SAMN04488528_100576"/>
<evidence type="ECO:0000313" key="2">
    <source>
        <dbReference type="Proteomes" id="UP000198619"/>
    </source>
</evidence>
<evidence type="ECO:0000313" key="1">
    <source>
        <dbReference type="EMBL" id="SFA87726.1"/>
    </source>
</evidence>
<protein>
    <submittedName>
        <fullName evidence="1">Stage III sporulation protein AH</fullName>
    </submittedName>
</protein>
<dbReference type="InterPro" id="IPR038503">
    <property type="entry name" value="SpoIIIAH_sf"/>
</dbReference>
<dbReference type="RefSeq" id="WP_177199307.1">
    <property type="nucleotide sequence ID" value="NZ_FOKI01000005.1"/>
</dbReference>
<keyword evidence="2" id="KW-1185">Reference proteome</keyword>
<dbReference type="Pfam" id="PF12685">
    <property type="entry name" value="SpoIIIAH"/>
    <property type="match status" value="1"/>
</dbReference>
<sequence length="168" mass="18562">MNKKQAGIILGLLALIVLAGVAAMKINGPVQDIAGNEWNIGKPTANLENAGGDDYFNNARLDKEKKDSEILQTLSNIVNNENVSKDKRDEAAKKQSALALKNEYEGRIEISLKGKGFEDVLCLIQDDNRAVNVIVKSKEQLDEKQRQQIQETVVGTCKIKSVEVENRQ</sequence>
<dbReference type="InterPro" id="IPR024232">
    <property type="entry name" value="SpoIIIAH"/>
</dbReference>
<dbReference type="Proteomes" id="UP000198619">
    <property type="component" value="Unassembled WGS sequence"/>
</dbReference>
<dbReference type="Gene3D" id="1.10.287.4300">
    <property type="entry name" value="Stage III sporulation protein AH-like"/>
    <property type="match status" value="1"/>
</dbReference>
<dbReference type="AlphaFoldDB" id="A0A1I0WIF3"/>
<reference evidence="1 2" key="1">
    <citation type="submission" date="2016-10" db="EMBL/GenBank/DDBJ databases">
        <authorList>
            <person name="de Groot N.N."/>
        </authorList>
    </citation>
    <scope>NUCLEOTIDE SEQUENCE [LARGE SCALE GENOMIC DNA]</scope>
    <source>
        <strain evidence="1 2">DSM 12271</strain>
    </source>
</reference>
<organism evidence="1 2">
    <name type="scientific">Clostridium frigidicarnis</name>
    <dbReference type="NCBI Taxonomy" id="84698"/>
    <lineage>
        <taxon>Bacteria</taxon>
        <taxon>Bacillati</taxon>
        <taxon>Bacillota</taxon>
        <taxon>Clostridia</taxon>
        <taxon>Eubacteriales</taxon>
        <taxon>Clostridiaceae</taxon>
        <taxon>Clostridium</taxon>
    </lineage>
</organism>
<gene>
    <name evidence="1" type="ORF">SAMN04488528_100576</name>
</gene>
<accession>A0A1I0WIF3</accession>
<name>A0A1I0WIF3_9CLOT</name>
<proteinExistence type="predicted"/>